<dbReference type="AlphaFoldDB" id="A0AAC9ZAD5"/>
<organism evidence="3 4">
    <name type="scientific">Phaeobacter gallaeciensis</name>
    <dbReference type="NCBI Taxonomy" id="60890"/>
    <lineage>
        <taxon>Bacteria</taxon>
        <taxon>Pseudomonadati</taxon>
        <taxon>Pseudomonadota</taxon>
        <taxon>Alphaproteobacteria</taxon>
        <taxon>Rhodobacterales</taxon>
        <taxon>Roseobacteraceae</taxon>
        <taxon>Phaeobacter</taxon>
    </lineage>
</organism>
<dbReference type="EMBL" id="CP010784">
    <property type="protein sequence ID" value="ATF05819.1"/>
    <property type="molecule type" value="Genomic_DNA"/>
</dbReference>
<proteinExistence type="predicted"/>
<evidence type="ECO:0000256" key="1">
    <source>
        <dbReference type="SAM" id="Phobius"/>
    </source>
</evidence>
<evidence type="ECO:0000256" key="2">
    <source>
        <dbReference type="SAM" id="SignalP"/>
    </source>
</evidence>
<feature type="signal peptide" evidence="2">
    <location>
        <begin position="1"/>
        <end position="24"/>
    </location>
</feature>
<keyword evidence="1" id="KW-0812">Transmembrane</keyword>
<feature type="chain" id="PRO_5042216965" evidence="2">
    <location>
        <begin position="25"/>
        <end position="161"/>
    </location>
</feature>
<sequence>MPDIVRNIALLLVCVCLSLGSAHFAYNAPQTILKVAPTTITALSVIFGLSLSTLAIVAAFSPISNSAAYKKGDKYEIARNTAKDDRRTILRQKYLILLIMSAVISGVFFMVIFDFQSCSQSTKIASYVFTFLSTLSLLLACFLPFVVAAQLERDAELRLEG</sequence>
<keyword evidence="1" id="KW-1133">Transmembrane helix</keyword>
<keyword evidence="2" id="KW-0732">Signal</keyword>
<reference evidence="3 4" key="1">
    <citation type="journal article" date="2017" name="Front. Microbiol.">
        <title>Phaeobacter piscinae sp. nov., a species of the Roseobacter group and potential aquaculture probiont.</title>
        <authorList>
            <person name="Sonnenschein E.C."/>
            <person name="Phippen C.B.W."/>
            <person name="Nielsen K.F."/>
            <person name="Mateiu R.V."/>
            <person name="Melchiorsen J."/>
            <person name="Gram L."/>
            <person name="Overmann J."/>
            <person name="Freese H.M."/>
        </authorList>
    </citation>
    <scope>NUCLEOTIDE SEQUENCE [LARGE SCALE GENOMIC DNA]</scope>
    <source>
        <strain evidence="3 4">P63</strain>
    </source>
</reference>
<feature type="transmembrane region" description="Helical" evidence="1">
    <location>
        <begin position="124"/>
        <end position="149"/>
    </location>
</feature>
<feature type="transmembrane region" description="Helical" evidence="1">
    <location>
        <begin position="40"/>
        <end position="61"/>
    </location>
</feature>
<dbReference type="RefSeq" id="WP_024097185.1">
    <property type="nucleotide sequence ID" value="NZ_CP010588.1"/>
</dbReference>
<evidence type="ECO:0000313" key="4">
    <source>
        <dbReference type="Proteomes" id="UP000217545"/>
    </source>
</evidence>
<dbReference type="GeneID" id="31846154"/>
<feature type="transmembrane region" description="Helical" evidence="1">
    <location>
        <begin position="94"/>
        <end position="112"/>
    </location>
</feature>
<accession>A0AAC9ZAD5</accession>
<name>A0AAC9ZAD5_9RHOB</name>
<evidence type="ECO:0000313" key="3">
    <source>
        <dbReference type="EMBL" id="ATF05819.1"/>
    </source>
</evidence>
<dbReference type="Proteomes" id="UP000217545">
    <property type="component" value="Chromosome"/>
</dbReference>
<gene>
    <name evidence="3" type="ORF">PhaeoP63_01744</name>
</gene>
<keyword evidence="1" id="KW-0472">Membrane</keyword>
<protein>
    <submittedName>
        <fullName evidence="3">ABC-2 family transporter protein</fullName>
    </submittedName>
</protein>